<reference evidence="1" key="1">
    <citation type="submission" date="2021-11" db="EMBL/GenBank/DDBJ databases">
        <title>Fusarium solani-melongenae Genome sequencing and assembly.</title>
        <authorList>
            <person name="Xie S."/>
            <person name="Huang L."/>
            <person name="Zhang X."/>
        </authorList>
    </citation>
    <scope>NUCLEOTIDE SEQUENCE</scope>
    <source>
        <strain evidence="1">CRI 24-3</strain>
    </source>
</reference>
<evidence type="ECO:0000313" key="1">
    <source>
        <dbReference type="EMBL" id="UPL02665.1"/>
    </source>
</evidence>
<name>A0ACD3ZN01_FUSSC</name>
<dbReference type="Proteomes" id="UP000830768">
    <property type="component" value="Chromosome 11"/>
</dbReference>
<sequence>MKGDEVIQFRTAHRFDTALYKPEYISTDMAPPNKLPTRRLAKNGPEISAVGFGMMGLSIAYGAAGSDEERFRVLDRAWELGCTNWDTSDFYGDCEDLIGKWFKLHPERRHDIFLASKFAIKVAVKKDGSYDFSVDSSPESCRAACELALQRMNVDSIDLYYIHRLDKVTPIEKTMEELSKLKNEGKIKYIGISECSSSALRRAYAVHPVAAVQVEYNPWDIDIENESGTNLLATARELGVTVFAYSPLGRGIMTGKYKSKDDFEPADTRRFYPRYNDENFPKNLKLVEKFQEMAARKGCTSGQLALAWILAQGDDIIPIPGTKKINYLEENVGAVNVTLTKEEEQDIRKMVNEAGIAGDRFERLGPYSDSAPL</sequence>
<evidence type="ECO:0000313" key="2">
    <source>
        <dbReference type="Proteomes" id="UP000830768"/>
    </source>
</evidence>
<organism evidence="1 2">
    <name type="scientific">Fusarium solani subsp. cucurbitae</name>
    <name type="common">Neocosmosporum cucurbitae</name>
    <dbReference type="NCBI Taxonomy" id="2747967"/>
    <lineage>
        <taxon>Eukaryota</taxon>
        <taxon>Fungi</taxon>
        <taxon>Dikarya</taxon>
        <taxon>Ascomycota</taxon>
        <taxon>Pezizomycotina</taxon>
        <taxon>Sordariomycetes</taxon>
        <taxon>Hypocreomycetidae</taxon>
        <taxon>Hypocreales</taxon>
        <taxon>Nectriaceae</taxon>
        <taxon>Fusarium</taxon>
        <taxon>Fusarium solani species complex</taxon>
    </lineage>
</organism>
<accession>A0ACD3ZN01</accession>
<proteinExistence type="predicted"/>
<dbReference type="EMBL" id="CP090039">
    <property type="protein sequence ID" value="UPL02665.1"/>
    <property type="molecule type" value="Genomic_DNA"/>
</dbReference>
<gene>
    <name evidence="1" type="ORF">LCI18_013599</name>
</gene>
<protein>
    <submittedName>
        <fullName evidence="1">Uncharacterized protein</fullName>
    </submittedName>
</protein>
<keyword evidence="2" id="KW-1185">Reference proteome</keyword>